<evidence type="ECO:0000256" key="1">
    <source>
        <dbReference type="SAM" id="MobiDB-lite"/>
    </source>
</evidence>
<dbReference type="Proteomes" id="UP000295444">
    <property type="component" value="Unassembled WGS sequence"/>
</dbReference>
<organism evidence="2 3">
    <name type="scientific">Labedaea rhizosphaerae</name>
    <dbReference type="NCBI Taxonomy" id="598644"/>
    <lineage>
        <taxon>Bacteria</taxon>
        <taxon>Bacillati</taxon>
        <taxon>Actinomycetota</taxon>
        <taxon>Actinomycetes</taxon>
        <taxon>Pseudonocardiales</taxon>
        <taxon>Pseudonocardiaceae</taxon>
        <taxon>Labedaea</taxon>
    </lineage>
</organism>
<reference evidence="2 3" key="1">
    <citation type="submission" date="2019-03" db="EMBL/GenBank/DDBJ databases">
        <title>Genomic Encyclopedia of Type Strains, Phase IV (KMG-IV): sequencing the most valuable type-strain genomes for metagenomic binning, comparative biology and taxonomic classification.</title>
        <authorList>
            <person name="Goeker M."/>
        </authorList>
    </citation>
    <scope>NUCLEOTIDE SEQUENCE [LARGE SCALE GENOMIC DNA]</scope>
    <source>
        <strain evidence="2 3">DSM 45361</strain>
    </source>
</reference>
<comment type="caution">
    <text evidence="2">The sequence shown here is derived from an EMBL/GenBank/DDBJ whole genome shotgun (WGS) entry which is preliminary data.</text>
</comment>
<name>A0A4R6SIA9_LABRH</name>
<feature type="region of interest" description="Disordered" evidence="1">
    <location>
        <begin position="1"/>
        <end position="25"/>
    </location>
</feature>
<keyword evidence="3" id="KW-1185">Reference proteome</keyword>
<gene>
    <name evidence="2" type="ORF">EV186_102993</name>
</gene>
<protein>
    <submittedName>
        <fullName evidence="2">Uncharacterized protein</fullName>
    </submittedName>
</protein>
<evidence type="ECO:0000313" key="2">
    <source>
        <dbReference type="EMBL" id="TDQ01126.1"/>
    </source>
</evidence>
<dbReference type="EMBL" id="SNXZ01000002">
    <property type="protein sequence ID" value="TDQ01126.1"/>
    <property type="molecule type" value="Genomic_DNA"/>
</dbReference>
<accession>A0A4R6SIA9</accession>
<sequence length="38" mass="4295">MWDDAMWERPASPPNPSHIRPPGQIRCTALTGIPLEPR</sequence>
<proteinExistence type="predicted"/>
<dbReference type="AlphaFoldDB" id="A0A4R6SIA9"/>
<evidence type="ECO:0000313" key="3">
    <source>
        <dbReference type="Proteomes" id="UP000295444"/>
    </source>
</evidence>